<dbReference type="EMBL" id="ML978284">
    <property type="protein sequence ID" value="KAF2024778.1"/>
    <property type="molecule type" value="Genomic_DNA"/>
</dbReference>
<dbReference type="Pfam" id="PF00026">
    <property type="entry name" value="Asp"/>
    <property type="match status" value="1"/>
</dbReference>
<feature type="transmembrane region" description="Helical" evidence="2">
    <location>
        <begin position="437"/>
        <end position="464"/>
    </location>
</feature>
<feature type="domain" description="Peptidase A1" evidence="3">
    <location>
        <begin position="40"/>
        <end position="402"/>
    </location>
</feature>
<evidence type="ECO:0000256" key="2">
    <source>
        <dbReference type="SAM" id="Phobius"/>
    </source>
</evidence>
<keyword evidence="4" id="KW-0645">Protease</keyword>
<dbReference type="Gene3D" id="2.40.70.10">
    <property type="entry name" value="Acid Proteases"/>
    <property type="match status" value="2"/>
</dbReference>
<feature type="compositionally biased region" description="Polar residues" evidence="1">
    <location>
        <begin position="606"/>
        <end position="621"/>
    </location>
</feature>
<feature type="compositionally biased region" description="Basic and acidic residues" evidence="1">
    <location>
        <begin position="714"/>
        <end position="723"/>
    </location>
</feature>
<dbReference type="GO" id="GO:0006508">
    <property type="term" value="P:proteolysis"/>
    <property type="evidence" value="ECO:0007669"/>
    <property type="project" value="UniProtKB-KW"/>
</dbReference>
<name>A0A9P4GXK0_9PLEO</name>
<feature type="compositionally biased region" description="Polar residues" evidence="1">
    <location>
        <begin position="567"/>
        <end position="577"/>
    </location>
</feature>
<dbReference type="InterPro" id="IPR021109">
    <property type="entry name" value="Peptidase_aspartic_dom_sf"/>
</dbReference>
<keyword evidence="4" id="KW-0378">Hydrolase</keyword>
<accession>A0A9P4GXK0</accession>
<feature type="region of interest" description="Disordered" evidence="1">
    <location>
        <begin position="473"/>
        <end position="732"/>
    </location>
</feature>
<feature type="compositionally biased region" description="Basic and acidic residues" evidence="1">
    <location>
        <begin position="642"/>
        <end position="657"/>
    </location>
</feature>
<reference evidence="4" key="1">
    <citation type="journal article" date="2020" name="Stud. Mycol.">
        <title>101 Dothideomycetes genomes: a test case for predicting lifestyles and emergence of pathogens.</title>
        <authorList>
            <person name="Haridas S."/>
            <person name="Albert R."/>
            <person name="Binder M."/>
            <person name="Bloem J."/>
            <person name="Labutti K."/>
            <person name="Salamov A."/>
            <person name="Andreopoulos B."/>
            <person name="Baker S."/>
            <person name="Barry K."/>
            <person name="Bills G."/>
            <person name="Bluhm B."/>
            <person name="Cannon C."/>
            <person name="Castanera R."/>
            <person name="Culley D."/>
            <person name="Daum C."/>
            <person name="Ezra D."/>
            <person name="Gonzalez J."/>
            <person name="Henrissat B."/>
            <person name="Kuo A."/>
            <person name="Liang C."/>
            <person name="Lipzen A."/>
            <person name="Lutzoni F."/>
            <person name="Magnuson J."/>
            <person name="Mondo S."/>
            <person name="Nolan M."/>
            <person name="Ohm R."/>
            <person name="Pangilinan J."/>
            <person name="Park H.-J."/>
            <person name="Ramirez L."/>
            <person name="Alfaro M."/>
            <person name="Sun H."/>
            <person name="Tritt A."/>
            <person name="Yoshinaga Y."/>
            <person name="Zwiers L.-H."/>
            <person name="Turgeon B."/>
            <person name="Goodwin S."/>
            <person name="Spatafora J."/>
            <person name="Crous P."/>
            <person name="Grigoriev I."/>
        </authorList>
    </citation>
    <scope>NUCLEOTIDE SEQUENCE</scope>
    <source>
        <strain evidence="4">CBS 110217</strain>
    </source>
</reference>
<gene>
    <name evidence="4" type="ORF">EK21DRAFT_77934</name>
</gene>
<keyword evidence="2" id="KW-0472">Membrane</keyword>
<keyword evidence="2" id="KW-1133">Transmembrane helix</keyword>
<evidence type="ECO:0000313" key="5">
    <source>
        <dbReference type="Proteomes" id="UP000799777"/>
    </source>
</evidence>
<dbReference type="PROSITE" id="PS51767">
    <property type="entry name" value="PEPTIDASE_A1"/>
    <property type="match status" value="1"/>
</dbReference>
<evidence type="ECO:0000256" key="1">
    <source>
        <dbReference type="SAM" id="MobiDB-lite"/>
    </source>
</evidence>
<feature type="compositionally biased region" description="Polar residues" evidence="1">
    <location>
        <begin position="698"/>
        <end position="711"/>
    </location>
</feature>
<dbReference type="SUPFAM" id="SSF50630">
    <property type="entry name" value="Acid proteases"/>
    <property type="match status" value="1"/>
</dbReference>
<dbReference type="OrthoDB" id="4074350at2759"/>
<keyword evidence="2" id="KW-0812">Transmembrane</keyword>
<dbReference type="AlphaFoldDB" id="A0A9P4GXK0"/>
<comment type="caution">
    <text evidence="4">The sequence shown here is derived from an EMBL/GenBank/DDBJ whole genome shotgun (WGS) entry which is preliminary data.</text>
</comment>
<feature type="compositionally biased region" description="Basic and acidic residues" evidence="1">
    <location>
        <begin position="473"/>
        <end position="483"/>
    </location>
</feature>
<sequence>MTFWRRVDAAVSPLVPKPLVLKPSGTFEGDDGKWSTFSINIAGDGAGKGQDFKVLVSTSFPIAMVPAQNEWCNETCSESRGIMSVNGQQPLGLDETSDQWKLAGLYDLPVKNLYYWSQDLLLPTSNGTLDGDWGLTTVGLGEASKDSITLASQYVASYFFKDFFLGYLGLSVGAISPTGATRPTYFSALAAAVNNVPSPTYGYTAGAIYRNNNLGTPGNMVFGGYDRSRLVMQQSTSIGMPNKQNNTLVVGVQSIIYKPDPDVEQGSTSFTSGGFSAVIDSTLPYLILPSNICDRFVEKFNLGYDNNTNLYTINSTAHDRNVQQNATVSFKIGAGPQDSAKFTIITLPYAAFYLQASSPIYPNVTNYFPIRKSSTGYFILGRTFLQEAYIVVDYERANFTIAPAYFSEPMPNEDLFTIYNTTYNPPTRQDNPGGNGLSAGVIAGIVIGIVAVFAILGLVGFWYWRRRRAAKEKALQQEEKPSEIDTTLAGGEVKHRRVSELTGSEAPSSPQSKPVGYYGGDNKLIPPISEMSPDSPPAELYSPPPEGYSDVDYFAAGPKPRRRGATRGSSGNNTSGTPVAELAGDEGTHLASGQEFSPVNPLQRPPNHNRSPSDTSLSTNIDEVLAGHDKDAPQVLRKHSSKFVEHTGDNDSPRPSRAELVVSPLENTRSDEADTTAEPTLDADGERRPSHARGLSDATITSDSTAVSQPTPEELERWARSGDDAPSGSAGH</sequence>
<protein>
    <submittedName>
        <fullName evidence="4">Acid protease</fullName>
    </submittedName>
</protein>
<keyword evidence="5" id="KW-1185">Reference proteome</keyword>
<organism evidence="4 5">
    <name type="scientific">Setomelanomma holmii</name>
    <dbReference type="NCBI Taxonomy" id="210430"/>
    <lineage>
        <taxon>Eukaryota</taxon>
        <taxon>Fungi</taxon>
        <taxon>Dikarya</taxon>
        <taxon>Ascomycota</taxon>
        <taxon>Pezizomycotina</taxon>
        <taxon>Dothideomycetes</taxon>
        <taxon>Pleosporomycetidae</taxon>
        <taxon>Pleosporales</taxon>
        <taxon>Pleosporineae</taxon>
        <taxon>Phaeosphaeriaceae</taxon>
        <taxon>Setomelanomma</taxon>
    </lineage>
</organism>
<dbReference type="GO" id="GO:0008233">
    <property type="term" value="F:peptidase activity"/>
    <property type="evidence" value="ECO:0007669"/>
    <property type="project" value="UniProtKB-KW"/>
</dbReference>
<proteinExistence type="predicted"/>
<feature type="compositionally biased region" description="Polar residues" evidence="1">
    <location>
        <begin position="501"/>
        <end position="512"/>
    </location>
</feature>
<dbReference type="InterPro" id="IPR033121">
    <property type="entry name" value="PEPTIDASE_A1"/>
</dbReference>
<evidence type="ECO:0000259" key="3">
    <source>
        <dbReference type="PROSITE" id="PS51767"/>
    </source>
</evidence>
<dbReference type="CDD" id="cd12087">
    <property type="entry name" value="TM_EGFR-like"/>
    <property type="match status" value="1"/>
</dbReference>
<evidence type="ECO:0000313" key="4">
    <source>
        <dbReference type="EMBL" id="KAF2024778.1"/>
    </source>
</evidence>
<dbReference type="Proteomes" id="UP000799777">
    <property type="component" value="Unassembled WGS sequence"/>
</dbReference>